<dbReference type="Gene3D" id="3.30.1230.10">
    <property type="entry name" value="YlxR-like"/>
    <property type="match status" value="1"/>
</dbReference>
<sequence length="92" mass="10988">MTILKKPIRTCIVCRNKFEQNVLLRFKSKDKKIYAFDNKGRSFYICKECISILEEETENTKNIKKLEKALCRECKNKDNYIGQLKEILTHVR</sequence>
<organism evidence="3 5">
    <name type="scientific">Halarcobacter bivalviorum</name>
    <dbReference type="NCBI Taxonomy" id="663364"/>
    <lineage>
        <taxon>Bacteria</taxon>
        <taxon>Pseudomonadati</taxon>
        <taxon>Campylobacterota</taxon>
        <taxon>Epsilonproteobacteria</taxon>
        <taxon>Campylobacterales</taxon>
        <taxon>Arcobacteraceae</taxon>
        <taxon>Halarcobacter</taxon>
    </lineage>
</organism>
<protein>
    <submittedName>
        <fullName evidence="2">RNA-binding protein (DUF448 domain)</fullName>
    </submittedName>
</protein>
<reference evidence="3 5" key="1">
    <citation type="submission" date="2017-10" db="EMBL/GenBank/DDBJ databases">
        <title>Genomics of the genus Arcobacter.</title>
        <authorList>
            <person name="Perez-Cataluna A."/>
            <person name="Figueras M.J."/>
        </authorList>
    </citation>
    <scope>NUCLEOTIDE SEQUENCE [LARGE SCALE GENOMIC DNA]</scope>
    <source>
        <strain evidence="3 5">CECT 7835</strain>
    </source>
</reference>
<feature type="domain" description="YlxR" evidence="1">
    <location>
        <begin position="9"/>
        <end position="75"/>
    </location>
</feature>
<dbReference type="EMBL" id="PDKM01000003">
    <property type="protein sequence ID" value="RXK10193.1"/>
    <property type="molecule type" value="Genomic_DNA"/>
</dbReference>
<accession>A0AAX2AAS6</accession>
<dbReference type="InterPro" id="IPR007393">
    <property type="entry name" value="YlxR_dom"/>
</dbReference>
<name>A0AAX2AAS6_9BACT</name>
<dbReference type="AlphaFoldDB" id="A0AAX2AAS6"/>
<dbReference type="KEGG" id="hbv:ABIV_2224"/>
<dbReference type="Proteomes" id="UP000289193">
    <property type="component" value="Unassembled WGS sequence"/>
</dbReference>
<evidence type="ECO:0000313" key="2">
    <source>
        <dbReference type="EMBL" id="AXH13199.1"/>
    </source>
</evidence>
<evidence type="ECO:0000259" key="1">
    <source>
        <dbReference type="Pfam" id="PF04296"/>
    </source>
</evidence>
<gene>
    <name evidence="2" type="ORF">ABIV_2224</name>
    <name evidence="3" type="ORF">CRV05_07380</name>
</gene>
<reference evidence="2 4" key="2">
    <citation type="submission" date="2018-07" db="EMBL/GenBank/DDBJ databases">
        <title>Complete genome of the Arcobacter bivalviorum type strain LMG 26154.</title>
        <authorList>
            <person name="Miller W.G."/>
            <person name="Yee E."/>
            <person name="Bono J.L."/>
        </authorList>
    </citation>
    <scope>NUCLEOTIDE SEQUENCE [LARGE SCALE GENOMIC DNA]</scope>
    <source>
        <strain evidence="2 4">LMG 26154</strain>
    </source>
</reference>
<dbReference type="Proteomes" id="UP000253850">
    <property type="component" value="Chromosome"/>
</dbReference>
<dbReference type="SUPFAM" id="SSF64376">
    <property type="entry name" value="YlxR-like"/>
    <property type="match status" value="1"/>
</dbReference>
<proteinExistence type="predicted"/>
<evidence type="ECO:0000313" key="3">
    <source>
        <dbReference type="EMBL" id="RXK10193.1"/>
    </source>
</evidence>
<keyword evidence="5" id="KW-1185">Reference proteome</keyword>
<evidence type="ECO:0000313" key="4">
    <source>
        <dbReference type="Proteomes" id="UP000253850"/>
    </source>
</evidence>
<evidence type="ECO:0000313" key="5">
    <source>
        <dbReference type="Proteomes" id="UP000289193"/>
    </source>
</evidence>
<dbReference type="InterPro" id="IPR035931">
    <property type="entry name" value="YlxR-like_sf"/>
</dbReference>
<dbReference type="EMBL" id="CP031217">
    <property type="protein sequence ID" value="AXH13199.1"/>
    <property type="molecule type" value="Genomic_DNA"/>
</dbReference>
<dbReference type="Pfam" id="PF04296">
    <property type="entry name" value="YlxR"/>
    <property type="match status" value="1"/>
</dbReference>